<dbReference type="Gene3D" id="4.10.365.10">
    <property type="entry name" value="p27"/>
    <property type="match status" value="1"/>
</dbReference>
<evidence type="ECO:0000256" key="4">
    <source>
        <dbReference type="ARBA" id="ARBA00023306"/>
    </source>
</evidence>
<dbReference type="EMBL" id="BAABME010003788">
    <property type="protein sequence ID" value="GAA0160151.1"/>
    <property type="molecule type" value="Genomic_DNA"/>
</dbReference>
<evidence type="ECO:0000259" key="6">
    <source>
        <dbReference type="Pfam" id="PF02234"/>
    </source>
</evidence>
<dbReference type="GO" id="GO:0051726">
    <property type="term" value="P:regulation of cell cycle"/>
    <property type="evidence" value="ECO:0007669"/>
    <property type="project" value="InterPro"/>
</dbReference>
<proteinExistence type="inferred from homology"/>
<evidence type="ECO:0000313" key="8">
    <source>
        <dbReference type="Proteomes" id="UP001454036"/>
    </source>
</evidence>
<gene>
    <name evidence="7" type="ORF">LIER_16770</name>
</gene>
<dbReference type="GO" id="GO:0005654">
    <property type="term" value="C:nucleoplasm"/>
    <property type="evidence" value="ECO:0007669"/>
    <property type="project" value="UniProtKB-SubCell"/>
</dbReference>
<keyword evidence="3" id="KW-0649">Protein kinase inhibitor</keyword>
<dbReference type="Proteomes" id="UP001454036">
    <property type="component" value="Unassembled WGS sequence"/>
</dbReference>
<dbReference type="AlphaFoldDB" id="A0AAV3Q9U4"/>
<evidence type="ECO:0000256" key="5">
    <source>
        <dbReference type="SAM" id="MobiDB-lite"/>
    </source>
</evidence>
<dbReference type="PANTHER" id="PTHR46776">
    <property type="entry name" value="CYCLIN-DEPENDENT KINASE INHIBITOR 4-RELATED"/>
    <property type="match status" value="1"/>
</dbReference>
<dbReference type="InterPro" id="IPR003175">
    <property type="entry name" value="CDI_dom"/>
</dbReference>
<evidence type="ECO:0000256" key="1">
    <source>
        <dbReference type="ARBA" id="ARBA00004642"/>
    </source>
</evidence>
<dbReference type="PIRSF" id="PIRSF017811">
    <property type="entry name" value="CDK_inhib_pln"/>
    <property type="match status" value="1"/>
</dbReference>
<dbReference type="GO" id="GO:0004861">
    <property type="term" value="F:cyclin-dependent protein serine/threonine kinase inhibitor activity"/>
    <property type="evidence" value="ECO:0007669"/>
    <property type="project" value="InterPro"/>
</dbReference>
<comment type="subcellular location">
    <subcellularLocation>
        <location evidence="1">Nucleus</location>
        <location evidence="1">Nucleoplasm</location>
    </subcellularLocation>
</comment>
<comment type="caution">
    <text evidence="7">The sequence shown here is derived from an EMBL/GenBank/DDBJ whole genome shotgun (WGS) entry which is preliminary data.</text>
</comment>
<protein>
    <recommendedName>
        <fullName evidence="6">Cyclin-dependent kinase inhibitor domain-containing protein</fullName>
    </recommendedName>
</protein>
<name>A0AAV3Q9U4_LITER</name>
<dbReference type="Pfam" id="PF02234">
    <property type="entry name" value="CDI"/>
    <property type="match status" value="1"/>
</dbReference>
<keyword evidence="8" id="KW-1185">Reference proteome</keyword>
<comment type="similarity">
    <text evidence="2">Belongs to the CDI family. ICK/KRP subfamily.</text>
</comment>
<feature type="region of interest" description="Disordered" evidence="5">
    <location>
        <begin position="1"/>
        <end position="32"/>
    </location>
</feature>
<dbReference type="InterPro" id="IPR044275">
    <property type="entry name" value="KRP"/>
</dbReference>
<sequence length="167" mass="19602">MMRKTKKTMIEAKHPLKKGPKKENGEFMQLRSRRLYKSPPMKLLKKRKLKVEEIVVVEKEVIKLVENVDQELEQKDNRAMRERTPEHLIMKSEYIIATGSSTKAPRDDVAAHGPLGLQGICVPSAENIETFFDASERQQERHFTEKYNFNFKNETPLPGRYEWMKVE</sequence>
<dbReference type="InterPro" id="IPR044898">
    <property type="entry name" value="CDI_dom_sf"/>
</dbReference>
<accession>A0AAV3Q9U4</accession>
<evidence type="ECO:0000256" key="3">
    <source>
        <dbReference type="ARBA" id="ARBA00023013"/>
    </source>
</evidence>
<reference evidence="7 8" key="1">
    <citation type="submission" date="2024-01" db="EMBL/GenBank/DDBJ databases">
        <title>The complete chloroplast genome sequence of Lithospermum erythrorhizon: insights into the phylogenetic relationship among Boraginaceae species and the maternal lineages of purple gromwells.</title>
        <authorList>
            <person name="Okada T."/>
            <person name="Watanabe K."/>
        </authorList>
    </citation>
    <scope>NUCLEOTIDE SEQUENCE [LARGE SCALE GENOMIC DNA]</scope>
</reference>
<keyword evidence="4" id="KW-0131">Cell cycle</keyword>
<evidence type="ECO:0000313" key="7">
    <source>
        <dbReference type="EMBL" id="GAA0160151.1"/>
    </source>
</evidence>
<evidence type="ECO:0000256" key="2">
    <source>
        <dbReference type="ARBA" id="ARBA00010274"/>
    </source>
</evidence>
<organism evidence="7 8">
    <name type="scientific">Lithospermum erythrorhizon</name>
    <name type="common">Purple gromwell</name>
    <name type="synonym">Lithospermum officinale var. erythrorhizon</name>
    <dbReference type="NCBI Taxonomy" id="34254"/>
    <lineage>
        <taxon>Eukaryota</taxon>
        <taxon>Viridiplantae</taxon>
        <taxon>Streptophyta</taxon>
        <taxon>Embryophyta</taxon>
        <taxon>Tracheophyta</taxon>
        <taxon>Spermatophyta</taxon>
        <taxon>Magnoliopsida</taxon>
        <taxon>eudicotyledons</taxon>
        <taxon>Gunneridae</taxon>
        <taxon>Pentapetalae</taxon>
        <taxon>asterids</taxon>
        <taxon>lamiids</taxon>
        <taxon>Boraginales</taxon>
        <taxon>Boraginaceae</taxon>
        <taxon>Boraginoideae</taxon>
        <taxon>Lithospermeae</taxon>
        <taxon>Lithospermum</taxon>
    </lineage>
</organism>
<feature type="domain" description="Cyclin-dependent kinase inhibitor" evidence="6">
    <location>
        <begin position="123"/>
        <end position="166"/>
    </location>
</feature>